<evidence type="ECO:0000256" key="7">
    <source>
        <dbReference type="SAM" id="Phobius"/>
    </source>
</evidence>
<evidence type="ECO:0000256" key="1">
    <source>
        <dbReference type="ARBA" id="ARBA00004141"/>
    </source>
</evidence>
<feature type="transmembrane region" description="Helical" evidence="7">
    <location>
        <begin position="22"/>
        <end position="39"/>
    </location>
</feature>
<dbReference type="WBParaSite" id="L893_g18609.t1">
    <property type="protein sequence ID" value="L893_g18609.t1"/>
    <property type="gene ID" value="L893_g18609"/>
</dbReference>
<proteinExistence type="inferred from homology"/>
<evidence type="ECO:0000313" key="9">
    <source>
        <dbReference type="WBParaSite" id="L893_g18609.t1"/>
    </source>
</evidence>
<keyword evidence="3" id="KW-0813">Transport</keyword>
<keyword evidence="6 7" id="KW-0472">Membrane</keyword>
<reference evidence="9" key="1">
    <citation type="submission" date="2016-11" db="UniProtKB">
        <authorList>
            <consortium name="WormBaseParasite"/>
        </authorList>
    </citation>
    <scope>IDENTIFICATION</scope>
</reference>
<dbReference type="GO" id="GO:0005886">
    <property type="term" value="C:plasma membrane"/>
    <property type="evidence" value="ECO:0007669"/>
    <property type="project" value="TreeGrafter"/>
</dbReference>
<keyword evidence="8" id="KW-1185">Reference proteome</keyword>
<dbReference type="Proteomes" id="UP000095287">
    <property type="component" value="Unplaced"/>
</dbReference>
<dbReference type="GO" id="GO:0015137">
    <property type="term" value="F:citrate transmembrane transporter activity"/>
    <property type="evidence" value="ECO:0007669"/>
    <property type="project" value="TreeGrafter"/>
</dbReference>
<evidence type="ECO:0000256" key="6">
    <source>
        <dbReference type="ARBA" id="ARBA00023136"/>
    </source>
</evidence>
<protein>
    <submittedName>
        <fullName evidence="9">CitMHS domain-containing protein</fullName>
    </submittedName>
</protein>
<comment type="subcellular location">
    <subcellularLocation>
        <location evidence="1">Membrane</location>
        <topology evidence="1">Multi-pass membrane protein</topology>
    </subcellularLocation>
</comment>
<dbReference type="InterPro" id="IPR031312">
    <property type="entry name" value="Na/sul_symport_CS"/>
</dbReference>
<evidence type="ECO:0000256" key="2">
    <source>
        <dbReference type="ARBA" id="ARBA00006772"/>
    </source>
</evidence>
<dbReference type="PANTHER" id="PTHR10283">
    <property type="entry name" value="SOLUTE CARRIER FAMILY 13 MEMBER"/>
    <property type="match status" value="1"/>
</dbReference>
<feature type="transmembrane region" description="Helical" evidence="7">
    <location>
        <begin position="185"/>
        <end position="207"/>
    </location>
</feature>
<sequence>MLRDPGFAAGWGALIDAERRRMISDTCIGIFVVFLFFAYRNRPPVSRRSLLSWEVVHRKLPWSVIFLIGSGFAISKAVQASGLSHTVSCIVLDTMRDSTPLQIQATITTVVTFVTECMSNSATASIFIPISLSIAETLHLHPLYLAIPSAIAPSFSFMFPMATAPNAIVYETGVLRMWEMALTGFFLNLMCIGITILNTNTWAFWFFNMSQFPDGIPERNLTTSCGAIA</sequence>
<evidence type="ECO:0000256" key="3">
    <source>
        <dbReference type="ARBA" id="ARBA00022448"/>
    </source>
</evidence>
<dbReference type="AlphaFoldDB" id="A0A1I7YPW3"/>
<dbReference type="PANTHER" id="PTHR10283:SF77">
    <property type="entry name" value="PROTEIN CBG18085"/>
    <property type="match status" value="1"/>
</dbReference>
<organism evidence="8 9">
    <name type="scientific">Steinernema glaseri</name>
    <dbReference type="NCBI Taxonomy" id="37863"/>
    <lineage>
        <taxon>Eukaryota</taxon>
        <taxon>Metazoa</taxon>
        <taxon>Ecdysozoa</taxon>
        <taxon>Nematoda</taxon>
        <taxon>Chromadorea</taxon>
        <taxon>Rhabditida</taxon>
        <taxon>Tylenchina</taxon>
        <taxon>Panagrolaimomorpha</taxon>
        <taxon>Strongyloidoidea</taxon>
        <taxon>Steinernematidae</taxon>
        <taxon>Steinernema</taxon>
    </lineage>
</organism>
<evidence type="ECO:0000313" key="8">
    <source>
        <dbReference type="Proteomes" id="UP000095287"/>
    </source>
</evidence>
<keyword evidence="4 7" id="KW-0812">Transmembrane</keyword>
<keyword evidence="5 7" id="KW-1133">Transmembrane helix</keyword>
<dbReference type="Pfam" id="PF00939">
    <property type="entry name" value="Na_sulph_symp"/>
    <property type="match status" value="1"/>
</dbReference>
<accession>A0A1I7YPW3</accession>
<evidence type="ECO:0000256" key="5">
    <source>
        <dbReference type="ARBA" id="ARBA00022989"/>
    </source>
</evidence>
<comment type="similarity">
    <text evidence="2">Belongs to the SLC13A/DASS transporter (TC 2.A.47) family. NADC subfamily.</text>
</comment>
<dbReference type="InterPro" id="IPR001898">
    <property type="entry name" value="SLC13A/DASS"/>
</dbReference>
<name>A0A1I7YPW3_9BILA</name>
<dbReference type="GO" id="GO:0015141">
    <property type="term" value="F:succinate transmembrane transporter activity"/>
    <property type="evidence" value="ECO:0007669"/>
    <property type="project" value="TreeGrafter"/>
</dbReference>
<dbReference type="PROSITE" id="PS01271">
    <property type="entry name" value="NA_SULFATE"/>
    <property type="match status" value="1"/>
</dbReference>
<evidence type="ECO:0000256" key="4">
    <source>
        <dbReference type="ARBA" id="ARBA00022692"/>
    </source>
</evidence>